<dbReference type="SUPFAM" id="SSF49464">
    <property type="entry name" value="Carboxypeptidase regulatory domain-like"/>
    <property type="match status" value="1"/>
</dbReference>
<organism evidence="3 4">
    <name type="scientific">Pelomonas baiyunensis</name>
    <dbReference type="NCBI Taxonomy" id="3299026"/>
    <lineage>
        <taxon>Bacteria</taxon>
        <taxon>Pseudomonadati</taxon>
        <taxon>Pseudomonadota</taxon>
        <taxon>Betaproteobacteria</taxon>
        <taxon>Burkholderiales</taxon>
        <taxon>Sphaerotilaceae</taxon>
        <taxon>Roseateles</taxon>
    </lineage>
</organism>
<dbReference type="EMBL" id="JBIGIB010000001">
    <property type="protein sequence ID" value="MFG6465069.1"/>
    <property type="molecule type" value="Genomic_DNA"/>
</dbReference>
<evidence type="ECO:0000313" key="3">
    <source>
        <dbReference type="EMBL" id="MFG6465069.1"/>
    </source>
</evidence>
<keyword evidence="4" id="KW-1185">Reference proteome</keyword>
<dbReference type="Gene3D" id="2.60.40.420">
    <property type="entry name" value="Cupredoxins - blue copper proteins"/>
    <property type="match status" value="1"/>
</dbReference>
<dbReference type="Proteomes" id="UP001606303">
    <property type="component" value="Unassembled WGS sequence"/>
</dbReference>
<comment type="caution">
    <text evidence="3">The sequence shown here is derived from an EMBL/GenBank/DDBJ whole genome shotgun (WGS) entry which is preliminary data.</text>
</comment>
<dbReference type="InterPro" id="IPR008972">
    <property type="entry name" value="Cupredoxin"/>
</dbReference>
<keyword evidence="2" id="KW-0732">Signal</keyword>
<protein>
    <submittedName>
        <fullName evidence="3">Plastocyanin</fullName>
    </submittedName>
</protein>
<proteinExistence type="predicted"/>
<evidence type="ECO:0000313" key="4">
    <source>
        <dbReference type="Proteomes" id="UP001606303"/>
    </source>
</evidence>
<accession>A0ABW7GTC5</accession>
<feature type="chain" id="PRO_5045930826" evidence="2">
    <location>
        <begin position="42"/>
        <end position="235"/>
    </location>
</feature>
<dbReference type="SUPFAM" id="SSF49503">
    <property type="entry name" value="Cupredoxins"/>
    <property type="match status" value="1"/>
</dbReference>
<evidence type="ECO:0000256" key="1">
    <source>
        <dbReference type="ARBA" id="ARBA00004418"/>
    </source>
</evidence>
<dbReference type="RefSeq" id="WP_394379946.1">
    <property type="nucleotide sequence ID" value="NZ_JBIGIB010000001.1"/>
</dbReference>
<comment type="subcellular location">
    <subcellularLocation>
        <location evidence="1">Periplasm</location>
    </subcellularLocation>
</comment>
<dbReference type="InterPro" id="IPR008969">
    <property type="entry name" value="CarboxyPept-like_regulatory"/>
</dbReference>
<gene>
    <name evidence="3" type="ORF">ACG01O_00465</name>
</gene>
<reference evidence="3 4" key="1">
    <citation type="submission" date="2024-08" db="EMBL/GenBank/DDBJ databases">
        <authorList>
            <person name="Lu H."/>
        </authorList>
    </citation>
    <scope>NUCLEOTIDE SEQUENCE [LARGE SCALE GENOMIC DNA]</scope>
    <source>
        <strain evidence="3 4">BYS87W</strain>
    </source>
</reference>
<evidence type="ECO:0000256" key="2">
    <source>
        <dbReference type="SAM" id="SignalP"/>
    </source>
</evidence>
<feature type="signal peptide" evidence="2">
    <location>
        <begin position="1"/>
        <end position="41"/>
    </location>
</feature>
<sequence length="235" mass="24689">MNAITNPAAGARSPFNAVRLAGCMAGWMAACLVLLAPAARAADLTVRVLDKNGQPLPDAVVLVTSAGVGAHPAPLMEATIKQEKLRFKPALTVVHPGARVTFTNQDAWDHHVIFGLMGPGGFYLDTAQNQQLRLAGKVGETVAQDTRVLAKPGGYLLGCHLHSSMRGFLYVADTPWAQATDADGRVTLTGVPVGPANVRVWHADQLMDAAPLLAQVPAAGTAVVLNTAVLPQKRR</sequence>
<name>A0ABW7GTC5_9BURK</name>